<comment type="caution">
    <text evidence="1">The sequence shown here is derived from an EMBL/GenBank/DDBJ whole genome shotgun (WGS) entry which is preliminary data.</text>
</comment>
<keyword evidence="2" id="KW-1185">Reference proteome</keyword>
<dbReference type="EMBL" id="VIBQ01000139">
    <property type="protein sequence ID" value="KAB8994309.1"/>
    <property type="molecule type" value="Genomic_DNA"/>
</dbReference>
<sequence length="287" mass="30119">MRACVELGLGQDCGGRSGPDGKRPIIYPTHSSRPLMGLNRSQAGDPGALSASGCMRLATRSPNLPEVPAEDGARLVEAPGVVPDDLGLTRVARGIQRLSATAILARQEAASPQTLPETPSSVVPTTIPELLVSRKASGGVGSRLKAREPPSSPAIAILARGVAVPPQTLPETPSLVVPTADQELLVFGKASSKVGSHLKDRETPPSPAIMSMVSRVAEMYQITPERTSPAIEGKDVVPWSPGALDGLHSVWGFVNPVVDEVQEDGQTVGKEDRVVETQEEVQGVKDF</sequence>
<proteinExistence type="predicted"/>
<reference evidence="1 2" key="1">
    <citation type="submission" date="2019-06" db="EMBL/GenBank/DDBJ databases">
        <title>A chromosomal-level reference genome of Carpinus fangiana (Coryloideae, Betulaceae).</title>
        <authorList>
            <person name="Yang X."/>
            <person name="Wang Z."/>
            <person name="Zhang L."/>
            <person name="Hao G."/>
            <person name="Liu J."/>
            <person name="Yang Y."/>
        </authorList>
    </citation>
    <scope>NUCLEOTIDE SEQUENCE [LARGE SCALE GENOMIC DNA]</scope>
    <source>
        <strain evidence="1">Cfa_2016G</strain>
        <tissue evidence="1">Leaf</tissue>
    </source>
</reference>
<dbReference type="AlphaFoldDB" id="A0A5N6L5E2"/>
<evidence type="ECO:0000313" key="2">
    <source>
        <dbReference type="Proteomes" id="UP000327013"/>
    </source>
</evidence>
<evidence type="ECO:0000313" key="1">
    <source>
        <dbReference type="EMBL" id="KAB8994309.1"/>
    </source>
</evidence>
<gene>
    <name evidence="1" type="ORF">FH972_026899</name>
</gene>
<accession>A0A5N6L5E2</accession>
<organism evidence="1 2">
    <name type="scientific">Carpinus fangiana</name>
    <dbReference type="NCBI Taxonomy" id="176857"/>
    <lineage>
        <taxon>Eukaryota</taxon>
        <taxon>Viridiplantae</taxon>
        <taxon>Streptophyta</taxon>
        <taxon>Embryophyta</taxon>
        <taxon>Tracheophyta</taxon>
        <taxon>Spermatophyta</taxon>
        <taxon>Magnoliopsida</taxon>
        <taxon>eudicotyledons</taxon>
        <taxon>Gunneridae</taxon>
        <taxon>Pentapetalae</taxon>
        <taxon>rosids</taxon>
        <taxon>fabids</taxon>
        <taxon>Fagales</taxon>
        <taxon>Betulaceae</taxon>
        <taxon>Carpinus</taxon>
    </lineage>
</organism>
<dbReference type="Proteomes" id="UP000327013">
    <property type="component" value="Unassembled WGS sequence"/>
</dbReference>
<protein>
    <submittedName>
        <fullName evidence="1">Uncharacterized protein</fullName>
    </submittedName>
</protein>
<name>A0A5N6L5E2_9ROSI</name>